<feature type="chain" id="PRO_5026784459" evidence="1">
    <location>
        <begin position="28"/>
        <end position="400"/>
    </location>
</feature>
<dbReference type="AlphaFoldDB" id="A0A6M1PPT3"/>
<keyword evidence="3" id="KW-1185">Reference proteome</keyword>
<dbReference type="EMBL" id="JAAKGU010000008">
    <property type="protein sequence ID" value="NGM84102.1"/>
    <property type="molecule type" value="Genomic_DNA"/>
</dbReference>
<dbReference type="Proteomes" id="UP000480151">
    <property type="component" value="Unassembled WGS sequence"/>
</dbReference>
<evidence type="ECO:0000313" key="2">
    <source>
        <dbReference type="EMBL" id="NGM84102.1"/>
    </source>
</evidence>
<reference evidence="2 3" key="1">
    <citation type="submission" date="2020-02" db="EMBL/GenBank/DDBJ databases">
        <authorList>
            <person name="Gao J."/>
            <person name="Sun J."/>
        </authorList>
    </citation>
    <scope>NUCLEOTIDE SEQUENCE [LARGE SCALE GENOMIC DNA]</scope>
    <source>
        <strain evidence="2 3">7124</strain>
    </source>
</reference>
<evidence type="ECO:0000313" key="3">
    <source>
        <dbReference type="Proteomes" id="UP000480151"/>
    </source>
</evidence>
<feature type="signal peptide" evidence="1">
    <location>
        <begin position="1"/>
        <end position="27"/>
    </location>
</feature>
<sequence length="400" mass="43878">MLKITKIILSAVIFSTAVPAFSVNAQAKDTDNIYTQYIQEAIEQEIQMDPANLSSVQGISQLNNADFNKVVDRVMEKNKVNSKTKQNIQKLEDAEVVILDINQNGDLVSATSSKKGDVISEFDQKETSTTGSTYEGEPQTLTDSSFSNGLLFDATTLSFIGNQGNTSGKETGAFHRLQTPASTSLNIYNGVVSDSVVLPTYNINGAYNYQETAYLYTGVDSVAEVGFEALVSQSTPVGWYPIFHAKASHTVTTGDDNGYPQPNTDKTYVYRGMKFNNGDTVNGYKVYYYTTDSTLTIREQINYSDIYVVRFNGLGSSGRSVKRVTAIAMNNSPSTTTSFHYGFTTPAIWNNMRFLTNNSSSTAYPSSISGLSNDVWTHGGLIDYSNNTSTHTEKYTFSVN</sequence>
<proteinExistence type="predicted"/>
<evidence type="ECO:0000256" key="1">
    <source>
        <dbReference type="SAM" id="SignalP"/>
    </source>
</evidence>
<keyword evidence="1" id="KW-0732">Signal</keyword>
<organism evidence="2 3">
    <name type="scientific">Paenibacillus apii</name>
    <dbReference type="NCBI Taxonomy" id="1850370"/>
    <lineage>
        <taxon>Bacteria</taxon>
        <taxon>Bacillati</taxon>
        <taxon>Bacillota</taxon>
        <taxon>Bacilli</taxon>
        <taxon>Bacillales</taxon>
        <taxon>Paenibacillaceae</taxon>
        <taxon>Paenibacillus</taxon>
    </lineage>
</organism>
<dbReference type="RefSeq" id="WP_165100399.1">
    <property type="nucleotide sequence ID" value="NZ_JAAKGU010000008.1"/>
</dbReference>
<comment type="caution">
    <text evidence="2">The sequence shown here is derived from an EMBL/GenBank/DDBJ whole genome shotgun (WGS) entry which is preliminary data.</text>
</comment>
<name>A0A6M1PPT3_9BACL</name>
<gene>
    <name evidence="2" type="ORF">G5B47_16915</name>
</gene>
<protein>
    <submittedName>
        <fullName evidence="2">Uncharacterized protein</fullName>
    </submittedName>
</protein>
<accession>A0A6M1PPT3</accession>